<feature type="transmembrane region" description="Helical" evidence="1">
    <location>
        <begin position="101"/>
        <end position="123"/>
    </location>
</feature>
<dbReference type="Proteomes" id="UP001500459">
    <property type="component" value="Unassembled WGS sequence"/>
</dbReference>
<protein>
    <submittedName>
        <fullName evidence="2">Uncharacterized protein</fullName>
    </submittedName>
</protein>
<keyword evidence="1" id="KW-1133">Transmembrane helix</keyword>
<accession>A0ABP6URM6</accession>
<dbReference type="EMBL" id="BAABCW010000015">
    <property type="protein sequence ID" value="GAA3515574.1"/>
    <property type="molecule type" value="Genomic_DNA"/>
</dbReference>
<reference evidence="3" key="1">
    <citation type="journal article" date="2019" name="Int. J. Syst. Evol. Microbiol.">
        <title>The Global Catalogue of Microorganisms (GCM) 10K type strain sequencing project: providing services to taxonomists for standard genome sequencing and annotation.</title>
        <authorList>
            <consortium name="The Broad Institute Genomics Platform"/>
            <consortium name="The Broad Institute Genome Sequencing Center for Infectious Disease"/>
            <person name="Wu L."/>
            <person name="Ma J."/>
        </authorList>
    </citation>
    <scope>NUCLEOTIDE SEQUENCE [LARGE SCALE GENOMIC DNA]</scope>
    <source>
        <strain evidence="3">JCM 17106</strain>
    </source>
</reference>
<evidence type="ECO:0000313" key="2">
    <source>
        <dbReference type="EMBL" id="GAA3515574.1"/>
    </source>
</evidence>
<evidence type="ECO:0000256" key="1">
    <source>
        <dbReference type="SAM" id="Phobius"/>
    </source>
</evidence>
<keyword evidence="3" id="KW-1185">Reference proteome</keyword>
<sequence length="155" mass="18346">MKSERKGFLRIFPSHKYEKKISKLFYKKMVLEGHLFGNKKDIGLLEIIEEEAKNNQLVPITKYGLKSLFKQSFPIITLLFGIYTTLILSNSKDFILDSKLVLVYSLLLFLFIFLLLYSDYLILDILNAKYRKQKIFLKRITHLKTTLKLKYKISK</sequence>
<gene>
    <name evidence="2" type="ORF">GCM10022393_31890</name>
</gene>
<evidence type="ECO:0000313" key="3">
    <source>
        <dbReference type="Proteomes" id="UP001500459"/>
    </source>
</evidence>
<proteinExistence type="predicted"/>
<keyword evidence="1" id="KW-0812">Transmembrane</keyword>
<comment type="caution">
    <text evidence="2">The sequence shown here is derived from an EMBL/GenBank/DDBJ whole genome shotgun (WGS) entry which is preliminary data.</text>
</comment>
<name>A0ABP6URM6_9FLAO</name>
<keyword evidence="1" id="KW-0472">Membrane</keyword>
<organism evidence="2 3">
    <name type="scientific">Aquimarina addita</name>
    <dbReference type="NCBI Taxonomy" id="870485"/>
    <lineage>
        <taxon>Bacteria</taxon>
        <taxon>Pseudomonadati</taxon>
        <taxon>Bacteroidota</taxon>
        <taxon>Flavobacteriia</taxon>
        <taxon>Flavobacteriales</taxon>
        <taxon>Flavobacteriaceae</taxon>
        <taxon>Aquimarina</taxon>
    </lineage>
</organism>
<feature type="transmembrane region" description="Helical" evidence="1">
    <location>
        <begin position="72"/>
        <end position="89"/>
    </location>
</feature>